<protein>
    <recommendedName>
        <fullName evidence="3">Polymerase nucleotidyl transferase domain-containing protein</fullName>
    </recommendedName>
</protein>
<sequence length="311" mass="36157">MILATVYADIFDYPLTYNEMDKFQITNYKCHSEKRSDEVTAKAGSPAFGRDPAEAVARCGGTIPTVRLKSYGIPILHRDDISYKNGYYFLRGREKIINIRNEREEYSRDKWTKAKKAASLLKIIPTVKMVGVTGSLAMNNSREDDDIDFFIITARGTLWLTRFFTTILLQLKGVRRGPGGTNNKDKICLNMFMSEDNLTLTVSNRDIFTAHEVVQVRKIWDKSNTYVNFLSANFWVRDFLPNSLNFPLKEGKRLTKKIFSLLMPFEILLRTIQIWYMKKRRTTEVISPELIMFHPGNTRDRMIQEYMKRLG</sequence>
<organism evidence="1 2">
    <name type="scientific">Candidatus Gottesmanbacteria bacterium GW2011_GWC2_39_8</name>
    <dbReference type="NCBI Taxonomy" id="1618450"/>
    <lineage>
        <taxon>Bacteria</taxon>
        <taxon>Candidatus Gottesmaniibacteriota</taxon>
    </lineage>
</organism>
<gene>
    <name evidence="1" type="ORF">UT63_C0050G0005</name>
</gene>
<dbReference type="EMBL" id="LBXN01000050">
    <property type="protein sequence ID" value="KKR32156.1"/>
    <property type="molecule type" value="Genomic_DNA"/>
</dbReference>
<evidence type="ECO:0000313" key="1">
    <source>
        <dbReference type="EMBL" id="KKR32156.1"/>
    </source>
</evidence>
<evidence type="ECO:0000313" key="2">
    <source>
        <dbReference type="Proteomes" id="UP000034539"/>
    </source>
</evidence>
<dbReference type="Proteomes" id="UP000034539">
    <property type="component" value="Unassembled WGS sequence"/>
</dbReference>
<accession>A0A0G0Q471</accession>
<proteinExistence type="predicted"/>
<reference evidence="1 2" key="1">
    <citation type="journal article" date="2015" name="Nature">
        <title>rRNA introns, odd ribosomes, and small enigmatic genomes across a large radiation of phyla.</title>
        <authorList>
            <person name="Brown C.T."/>
            <person name="Hug L.A."/>
            <person name="Thomas B.C."/>
            <person name="Sharon I."/>
            <person name="Castelle C.J."/>
            <person name="Singh A."/>
            <person name="Wilkins M.J."/>
            <person name="Williams K.H."/>
            <person name="Banfield J.F."/>
        </authorList>
    </citation>
    <scope>NUCLEOTIDE SEQUENCE [LARGE SCALE GENOMIC DNA]</scope>
</reference>
<evidence type="ECO:0008006" key="3">
    <source>
        <dbReference type="Google" id="ProtNLM"/>
    </source>
</evidence>
<comment type="caution">
    <text evidence="1">The sequence shown here is derived from an EMBL/GenBank/DDBJ whole genome shotgun (WGS) entry which is preliminary data.</text>
</comment>
<dbReference type="AlphaFoldDB" id="A0A0G0Q471"/>
<name>A0A0G0Q471_9BACT</name>